<dbReference type="Pfam" id="PF01936">
    <property type="entry name" value="NYN"/>
    <property type="match status" value="1"/>
</dbReference>
<dbReference type="AlphaFoldDB" id="A0A6J0KRJ3"/>
<sequence length="161" mass="17946">MVNNKLAEAKFEEAATWVCWDIQNMPIPKGCKAEEISQKISSALSELNYRGPISISAYGNMNHIHPSVKQALSSTGIVLKHASLNSRGFSSYISDKLFGCTRNYRPPANLMLITRYDEARSIILGYWKKSGYNVLLAHPSNTSDSFVASANTTWVWKSLVQ</sequence>
<dbReference type="GO" id="GO:0005777">
    <property type="term" value="C:peroxisome"/>
    <property type="evidence" value="ECO:0007669"/>
    <property type="project" value="InterPro"/>
</dbReference>
<feature type="domain" description="NYN" evidence="1">
    <location>
        <begin position="16"/>
        <end position="152"/>
    </location>
</feature>
<protein>
    <submittedName>
        <fullName evidence="3">Uncharacterized protein LOC108821710</fullName>
    </submittedName>
</protein>
<dbReference type="InterPro" id="IPR021139">
    <property type="entry name" value="NYN"/>
</dbReference>
<gene>
    <name evidence="3" type="primary">LOC108821710</name>
</gene>
<dbReference type="GO" id="GO:0010468">
    <property type="term" value="P:regulation of gene expression"/>
    <property type="evidence" value="ECO:0007669"/>
    <property type="project" value="InterPro"/>
</dbReference>
<proteinExistence type="predicted"/>
<dbReference type="KEGG" id="rsz:108821710"/>
<dbReference type="CDD" id="cd10910">
    <property type="entry name" value="PIN_limkain_b1_N_like"/>
    <property type="match status" value="1"/>
</dbReference>
<reference evidence="3" key="1">
    <citation type="submission" date="2025-08" db="UniProtKB">
        <authorList>
            <consortium name="RefSeq"/>
        </authorList>
    </citation>
    <scope>IDENTIFICATION</scope>
    <source>
        <tissue evidence="3">Leaf</tissue>
    </source>
</reference>
<dbReference type="Proteomes" id="UP000504610">
    <property type="component" value="Unplaced"/>
</dbReference>
<evidence type="ECO:0000313" key="2">
    <source>
        <dbReference type="Proteomes" id="UP000504610"/>
    </source>
</evidence>
<accession>A0A6J0KRJ3</accession>
<evidence type="ECO:0000259" key="1">
    <source>
        <dbReference type="Pfam" id="PF01936"/>
    </source>
</evidence>
<evidence type="ECO:0000313" key="3">
    <source>
        <dbReference type="RefSeq" id="XP_018450203.1"/>
    </source>
</evidence>
<dbReference type="GeneID" id="108821710"/>
<name>A0A6J0KRJ3_RAPSA</name>
<dbReference type="InterPro" id="IPR024768">
    <property type="entry name" value="Marf1"/>
</dbReference>
<dbReference type="GO" id="GO:0004540">
    <property type="term" value="F:RNA nuclease activity"/>
    <property type="evidence" value="ECO:0007669"/>
    <property type="project" value="InterPro"/>
</dbReference>
<dbReference type="RefSeq" id="XP_018450203.1">
    <property type="nucleotide sequence ID" value="XM_018594701.2"/>
</dbReference>
<dbReference type="PANTHER" id="PTHR14379:SF60">
    <property type="entry name" value="NYN DOMAIN-CONTAINING PROTEIN"/>
    <property type="match status" value="1"/>
</dbReference>
<keyword evidence="2" id="KW-1185">Reference proteome</keyword>
<dbReference type="OrthoDB" id="549353at2759"/>
<dbReference type="PANTHER" id="PTHR14379">
    <property type="entry name" value="LIMKAIN B LKAP"/>
    <property type="match status" value="1"/>
</dbReference>
<organism evidence="2 3">
    <name type="scientific">Raphanus sativus</name>
    <name type="common">Radish</name>
    <name type="synonym">Raphanus raphanistrum var. sativus</name>
    <dbReference type="NCBI Taxonomy" id="3726"/>
    <lineage>
        <taxon>Eukaryota</taxon>
        <taxon>Viridiplantae</taxon>
        <taxon>Streptophyta</taxon>
        <taxon>Embryophyta</taxon>
        <taxon>Tracheophyta</taxon>
        <taxon>Spermatophyta</taxon>
        <taxon>Magnoliopsida</taxon>
        <taxon>eudicotyledons</taxon>
        <taxon>Gunneridae</taxon>
        <taxon>Pentapetalae</taxon>
        <taxon>rosids</taxon>
        <taxon>malvids</taxon>
        <taxon>Brassicales</taxon>
        <taxon>Brassicaceae</taxon>
        <taxon>Brassiceae</taxon>
        <taxon>Raphanus</taxon>
    </lineage>
</organism>